<dbReference type="Proteomes" id="UP001325680">
    <property type="component" value="Chromosome"/>
</dbReference>
<dbReference type="InterPro" id="IPR025535">
    <property type="entry name" value="DUF4421"/>
</dbReference>
<dbReference type="RefSeq" id="WP_162817832.1">
    <property type="nucleotide sequence ID" value="NZ_CP139960.1"/>
</dbReference>
<evidence type="ECO:0000313" key="1">
    <source>
        <dbReference type="EMBL" id="WQD37839.1"/>
    </source>
</evidence>
<name>A0ABZ0W4G2_9BACT</name>
<reference evidence="1 2" key="1">
    <citation type="submission" date="2023-12" db="EMBL/GenBank/DDBJ databases">
        <title>Genome sequencing and assembly of bacterial species from a model synthetic community.</title>
        <authorList>
            <person name="Hogle S.L."/>
        </authorList>
    </citation>
    <scope>NUCLEOTIDE SEQUENCE [LARGE SCALE GENOMIC DNA]</scope>
    <source>
        <strain evidence="1 2">HAMBI_3031</strain>
    </source>
</reference>
<organism evidence="1 2">
    <name type="scientific">Niabella yanshanensis</name>
    <dbReference type="NCBI Taxonomy" id="577386"/>
    <lineage>
        <taxon>Bacteria</taxon>
        <taxon>Pseudomonadati</taxon>
        <taxon>Bacteroidota</taxon>
        <taxon>Chitinophagia</taxon>
        <taxon>Chitinophagales</taxon>
        <taxon>Chitinophagaceae</taxon>
        <taxon>Niabella</taxon>
    </lineage>
</organism>
<protein>
    <submittedName>
        <fullName evidence="1">DUF4421 family protein</fullName>
    </submittedName>
</protein>
<evidence type="ECO:0000313" key="2">
    <source>
        <dbReference type="Proteomes" id="UP001325680"/>
    </source>
</evidence>
<sequence>MATCLSGESTAQSKNVHPSKIERTDSLFTIKLTQNSDVERLAVLNGTNDIKLAANAAGNNRLSFSYRYLSFGFNIAPHLFTAKNTMATMGKTTIRGFNAGFNFRHWQQSFSYNRTKGYYLENTADYRTGWTRGQAYIQFPDLVLKQYQGATAYNFNPQFSVNSLVTHAERQVKSAGSFIPVFNYRYYISDDQSPFTAGSVRQKSKTLELLAGPAYYYTFVYLKSFYASAGLSLQAGFAHTLTENNTIDGTIKAHQNNPVFRLGGSIGLGYNGKRFFSAIYLRTIETAFRQQRTTVVTEDNRTTGHISIGYRLNAPSSMKKAVVRMDQKLLYLKSRIKN</sequence>
<proteinExistence type="predicted"/>
<accession>A0ABZ0W4G2</accession>
<gene>
    <name evidence="1" type="ORF">U0035_19410</name>
</gene>
<dbReference type="Pfam" id="PF14391">
    <property type="entry name" value="DUF4421"/>
    <property type="match status" value="1"/>
</dbReference>
<keyword evidence="2" id="KW-1185">Reference proteome</keyword>
<dbReference type="EMBL" id="CP139960">
    <property type="protein sequence ID" value="WQD37839.1"/>
    <property type="molecule type" value="Genomic_DNA"/>
</dbReference>